<reference evidence="3 4" key="2">
    <citation type="submission" date="2019-05" db="EMBL/GenBank/DDBJ databases">
        <title>Genome evolution of the obligate endosymbiont Buchnera aphidicola.</title>
        <authorList>
            <person name="Moran N.A."/>
        </authorList>
    </citation>
    <scope>NUCLEOTIDE SEQUENCE [LARGE SCALE GENOMIC DNA]</scope>
    <source>
        <strain evidence="3 4">Sav</strain>
    </source>
</reference>
<evidence type="ECO:0000313" key="4">
    <source>
        <dbReference type="Proteomes" id="UP000298585"/>
    </source>
</evidence>
<proteinExistence type="predicted"/>
<accession>A0A4D6YI44</accession>
<organism evidence="3 4">
    <name type="scientific">Buchnera aphidicola</name>
    <name type="common">Sitobion avenae</name>
    <dbReference type="NCBI Taxonomy" id="571428"/>
    <lineage>
        <taxon>Bacteria</taxon>
        <taxon>Pseudomonadati</taxon>
        <taxon>Pseudomonadota</taxon>
        <taxon>Gammaproteobacteria</taxon>
        <taxon>Enterobacterales</taxon>
        <taxon>Erwiniaceae</taxon>
        <taxon>Buchnera</taxon>
    </lineage>
</organism>
<dbReference type="InterPro" id="IPR050229">
    <property type="entry name" value="GlpE_sulfurtransferase"/>
</dbReference>
<dbReference type="Gene3D" id="3.40.250.10">
    <property type="entry name" value="Rhodanese-like domain"/>
    <property type="match status" value="1"/>
</dbReference>
<sequence>MQDVVFFFNEHIILCSIWFFSFIAVIFFMTKNIFLKSKIINNFQAIELINRDKAIIIDTRSKESFKTGHIMNSINIPLKNIFLGDIEEVQIYKISPIILILNDTYSENKCIQEFLKHGFKYVYILKNGIYYWDTEHLPLVVKNK</sequence>
<dbReference type="EMBL" id="CP034855">
    <property type="protein sequence ID" value="QCI25288.1"/>
    <property type="molecule type" value="Genomic_DNA"/>
</dbReference>
<gene>
    <name evidence="3" type="ORF">D9V77_00260</name>
</gene>
<evidence type="ECO:0000313" key="3">
    <source>
        <dbReference type="EMBL" id="QCI25288.1"/>
    </source>
</evidence>
<dbReference type="OrthoDB" id="9808735at2"/>
<dbReference type="PANTHER" id="PTHR43031">
    <property type="entry name" value="FAD-DEPENDENT OXIDOREDUCTASE"/>
    <property type="match status" value="1"/>
</dbReference>
<protein>
    <submittedName>
        <fullName evidence="3">Rhodanese-like domain-containing protein</fullName>
    </submittedName>
</protein>
<evidence type="ECO:0000256" key="1">
    <source>
        <dbReference type="SAM" id="Phobius"/>
    </source>
</evidence>
<name>A0A4D6YI44_9GAMM</name>
<evidence type="ECO:0000259" key="2">
    <source>
        <dbReference type="PROSITE" id="PS50206"/>
    </source>
</evidence>
<dbReference type="AlphaFoldDB" id="A0A4D6YI44"/>
<keyword evidence="1" id="KW-0472">Membrane</keyword>
<dbReference type="InterPro" id="IPR001763">
    <property type="entry name" value="Rhodanese-like_dom"/>
</dbReference>
<dbReference type="Pfam" id="PF00581">
    <property type="entry name" value="Rhodanese"/>
    <property type="match status" value="1"/>
</dbReference>
<dbReference type="CDD" id="cd00158">
    <property type="entry name" value="RHOD"/>
    <property type="match status" value="1"/>
</dbReference>
<reference evidence="3 4" key="1">
    <citation type="submission" date="2018-12" db="EMBL/GenBank/DDBJ databases">
        <authorList>
            <person name="Chong R.A."/>
        </authorList>
    </citation>
    <scope>NUCLEOTIDE SEQUENCE [LARGE SCALE GENOMIC DNA]</scope>
    <source>
        <strain evidence="3 4">Sav</strain>
    </source>
</reference>
<keyword evidence="1" id="KW-0812">Transmembrane</keyword>
<feature type="transmembrane region" description="Helical" evidence="1">
    <location>
        <begin position="6"/>
        <end position="29"/>
    </location>
</feature>
<dbReference type="PROSITE" id="PS50206">
    <property type="entry name" value="RHODANESE_3"/>
    <property type="match status" value="1"/>
</dbReference>
<feature type="domain" description="Rhodanese" evidence="2">
    <location>
        <begin position="50"/>
        <end position="141"/>
    </location>
</feature>
<dbReference type="SUPFAM" id="SSF52821">
    <property type="entry name" value="Rhodanese/Cell cycle control phosphatase"/>
    <property type="match status" value="1"/>
</dbReference>
<dbReference type="InterPro" id="IPR036873">
    <property type="entry name" value="Rhodanese-like_dom_sf"/>
</dbReference>
<dbReference type="Proteomes" id="UP000298585">
    <property type="component" value="Chromosome"/>
</dbReference>
<dbReference type="RefSeq" id="WP_158337947.1">
    <property type="nucleotide sequence ID" value="NZ_CP034855.1"/>
</dbReference>
<dbReference type="PANTHER" id="PTHR43031:SF7">
    <property type="entry name" value="NITRIC OXIDE REDUCTASE FLRD-NAD(+) REDUCTASE"/>
    <property type="match status" value="1"/>
</dbReference>
<dbReference type="SMART" id="SM00450">
    <property type="entry name" value="RHOD"/>
    <property type="match status" value="1"/>
</dbReference>
<keyword evidence="1" id="KW-1133">Transmembrane helix</keyword>